<gene>
    <name evidence="2" type="ORF">MiSe_93450</name>
</gene>
<dbReference type="PANTHER" id="PTHR34047:SF10">
    <property type="entry name" value="GROUP II INTRON-ASSOCIATED OPEN READING FRAME"/>
    <property type="match status" value="1"/>
</dbReference>
<proteinExistence type="predicted"/>
<reference evidence="2" key="1">
    <citation type="submission" date="2019-10" db="EMBL/GenBank/DDBJ databases">
        <title>Draft genome sequece of Microseira wollei NIES-4236.</title>
        <authorList>
            <person name="Yamaguchi H."/>
            <person name="Suzuki S."/>
            <person name="Kawachi M."/>
        </authorList>
    </citation>
    <scope>NUCLEOTIDE SEQUENCE</scope>
    <source>
        <strain evidence="2">NIES-4236</strain>
    </source>
</reference>
<protein>
    <submittedName>
        <fullName evidence="2">RNA-directed DNA polymerase</fullName>
    </submittedName>
</protein>
<dbReference type="InterPro" id="IPR043502">
    <property type="entry name" value="DNA/RNA_pol_sf"/>
</dbReference>
<dbReference type="InterPro" id="IPR000477">
    <property type="entry name" value="RT_dom"/>
</dbReference>
<dbReference type="Pfam" id="PF00078">
    <property type="entry name" value="RVT_1"/>
    <property type="match status" value="1"/>
</dbReference>
<accession>A0AAV3XU24</accession>
<evidence type="ECO:0000313" key="3">
    <source>
        <dbReference type="Proteomes" id="UP001050975"/>
    </source>
</evidence>
<keyword evidence="3" id="KW-1185">Reference proteome</keyword>
<keyword evidence="2" id="KW-0808">Transferase</keyword>
<evidence type="ECO:0000313" key="2">
    <source>
        <dbReference type="EMBL" id="GET44515.1"/>
    </source>
</evidence>
<organism evidence="2 3">
    <name type="scientific">Microseira wollei NIES-4236</name>
    <dbReference type="NCBI Taxonomy" id="2530354"/>
    <lineage>
        <taxon>Bacteria</taxon>
        <taxon>Bacillati</taxon>
        <taxon>Cyanobacteriota</taxon>
        <taxon>Cyanophyceae</taxon>
        <taxon>Oscillatoriophycideae</taxon>
        <taxon>Aerosakkonematales</taxon>
        <taxon>Aerosakkonemataceae</taxon>
        <taxon>Microseira</taxon>
    </lineage>
</organism>
<dbReference type="PANTHER" id="PTHR34047">
    <property type="entry name" value="NUCLEAR INTRON MATURASE 1, MITOCHONDRIAL-RELATED"/>
    <property type="match status" value="1"/>
</dbReference>
<dbReference type="CDD" id="cd01651">
    <property type="entry name" value="RT_G2_intron"/>
    <property type="match status" value="1"/>
</dbReference>
<dbReference type="GO" id="GO:0003964">
    <property type="term" value="F:RNA-directed DNA polymerase activity"/>
    <property type="evidence" value="ECO:0007669"/>
    <property type="project" value="UniProtKB-KW"/>
</dbReference>
<keyword evidence="2" id="KW-0695">RNA-directed DNA polymerase</keyword>
<dbReference type="PROSITE" id="PS50878">
    <property type="entry name" value="RT_POL"/>
    <property type="match status" value="1"/>
</dbReference>
<dbReference type="InterPro" id="IPR051083">
    <property type="entry name" value="GrpII_Intron_Splice-Mob/Def"/>
</dbReference>
<dbReference type="SUPFAM" id="SSF56672">
    <property type="entry name" value="DNA/RNA polymerases"/>
    <property type="match status" value="1"/>
</dbReference>
<evidence type="ECO:0000259" key="1">
    <source>
        <dbReference type="PROSITE" id="PS50878"/>
    </source>
</evidence>
<dbReference type="AlphaFoldDB" id="A0AAV3XU24"/>
<comment type="caution">
    <text evidence="2">The sequence shown here is derived from an EMBL/GenBank/DDBJ whole genome shotgun (WGS) entry which is preliminary data.</text>
</comment>
<feature type="domain" description="Reverse transcriptase" evidence="1">
    <location>
        <begin position="14"/>
        <end position="257"/>
    </location>
</feature>
<keyword evidence="2" id="KW-0548">Nucleotidyltransferase</keyword>
<name>A0AAV3XU24_9CYAN</name>
<dbReference type="EMBL" id="BLAY01000388">
    <property type="protein sequence ID" value="GET44515.1"/>
    <property type="molecule type" value="Genomic_DNA"/>
</dbReference>
<sequence length="321" mass="36082">MDGVKTLTPKQRINLVNKLKLTGKAKPTRRVIIPKPGTTETRPLGIPTINDRALQALVKLALEPEWEAKFEPNSYGFRPGRSCHDAIRAIFDSISKKAKYVLDADIAKCFDRIDHKALLSKIHTYPTLSRQLKMWLKAGYCVENELFPTNEGTPQGGVISPLLANIALHGMEERIKQYAETIKGYKRDNRNALSLIRYADDFVIIHEDFNVVKKCLEIIAEWLYDMGVELKPSQTKITHSLIEMDGNVGVEFLGFDVQQHKVGNYRAASNGHFKLGFNTLINPSKAKGKTHLAKIAEVIDTQKTAPQAALISKLNPRIRGW</sequence>
<dbReference type="Proteomes" id="UP001050975">
    <property type="component" value="Unassembled WGS sequence"/>
</dbReference>